<gene>
    <name evidence="2" type="ORF">SADFL11_3987</name>
</gene>
<name>A0A5E8H5R0_ROSAD</name>
<reference evidence="2 3" key="2">
    <citation type="submission" date="2013-04" db="EMBL/GenBank/DDBJ databases">
        <authorList>
            <person name="Fiebig A."/>
            <person name="Pradella S."/>
            <person name="Wagner-Doebler I."/>
        </authorList>
    </citation>
    <scope>NUCLEOTIDE SEQUENCE [LARGE SCALE GENOMIC DNA]</scope>
    <source>
        <strain evidence="3">DSM 17067 / NCIMB 14079 / DFL-11</strain>
    </source>
</reference>
<dbReference type="AlphaFoldDB" id="A0A5E8H5R0"/>
<sequence>MWMDGVEHAAEAGESIFIPRGTEHTFKVTEDGPCRHLVILTPGGFEGFFGDMAAGQFKIPEDMAAINEAAKRFNMSFTGPPLE</sequence>
<proteinExistence type="predicted"/>
<organism evidence="2 3">
    <name type="scientific">Roseibium alexandrii (strain DSM 17067 / NCIMB 14079 / DFL-11)</name>
    <name type="common">Labrenzia alexandrii</name>
    <dbReference type="NCBI Taxonomy" id="244592"/>
    <lineage>
        <taxon>Bacteria</taxon>
        <taxon>Pseudomonadati</taxon>
        <taxon>Pseudomonadota</taxon>
        <taxon>Alphaproteobacteria</taxon>
        <taxon>Hyphomicrobiales</taxon>
        <taxon>Stappiaceae</taxon>
        <taxon>Roseibium</taxon>
    </lineage>
</organism>
<evidence type="ECO:0000259" key="1">
    <source>
        <dbReference type="Pfam" id="PF07883"/>
    </source>
</evidence>
<dbReference type="InterPro" id="IPR014710">
    <property type="entry name" value="RmlC-like_jellyroll"/>
</dbReference>
<reference evidence="2 3" key="1">
    <citation type="submission" date="2008-01" db="EMBL/GenBank/DDBJ databases">
        <authorList>
            <person name="Wagner-Dobler I."/>
            <person name="Ferriera S."/>
            <person name="Johnson J."/>
            <person name="Kravitz S."/>
            <person name="Beeson K."/>
            <person name="Sutton G."/>
            <person name="Rogers Y.-H."/>
            <person name="Friedman R."/>
            <person name="Frazier M."/>
            <person name="Venter J.C."/>
        </authorList>
    </citation>
    <scope>NUCLEOTIDE SEQUENCE [LARGE SCALE GENOMIC DNA]</scope>
    <source>
        <strain evidence="3">DSM 17067 / NCIMB 14079 / DFL-11</strain>
    </source>
</reference>
<dbReference type="Pfam" id="PF07883">
    <property type="entry name" value="Cupin_2"/>
    <property type="match status" value="1"/>
</dbReference>
<dbReference type="InterPro" id="IPR011051">
    <property type="entry name" value="RmlC_Cupin_sf"/>
</dbReference>
<dbReference type="Gene3D" id="2.60.120.10">
    <property type="entry name" value="Jelly Rolls"/>
    <property type="match status" value="1"/>
</dbReference>
<feature type="domain" description="Cupin type-2" evidence="1">
    <location>
        <begin position="2"/>
        <end position="39"/>
    </location>
</feature>
<dbReference type="SUPFAM" id="SSF51182">
    <property type="entry name" value="RmlC-like cupins"/>
    <property type="match status" value="1"/>
</dbReference>
<dbReference type="Proteomes" id="UP000004703">
    <property type="component" value="Chromosome"/>
</dbReference>
<evidence type="ECO:0000313" key="2">
    <source>
        <dbReference type="EMBL" id="EEE46698.2"/>
    </source>
</evidence>
<dbReference type="InterPro" id="IPR013096">
    <property type="entry name" value="Cupin_2"/>
</dbReference>
<accession>A0A5E8H5R0</accession>
<protein>
    <submittedName>
        <fullName evidence="2">Cupin domain protein</fullName>
    </submittedName>
</protein>
<evidence type="ECO:0000313" key="3">
    <source>
        <dbReference type="Proteomes" id="UP000004703"/>
    </source>
</evidence>
<comment type="caution">
    <text evidence="2">The sequence shown here is derived from an EMBL/GenBank/DDBJ whole genome shotgun (WGS) entry which is preliminary data.</text>
</comment>
<dbReference type="EMBL" id="ACCU02000004">
    <property type="protein sequence ID" value="EEE46698.2"/>
    <property type="molecule type" value="Genomic_DNA"/>
</dbReference>